<evidence type="ECO:0000313" key="1">
    <source>
        <dbReference type="EMBL" id="ETO65167.1"/>
    </source>
</evidence>
<proteinExistence type="predicted"/>
<protein>
    <recommendedName>
        <fullName evidence="3">MULE transposase domain-containing protein</fullName>
    </recommendedName>
</protein>
<organism evidence="1 2">
    <name type="scientific">Phytophthora nicotianae P1976</name>
    <dbReference type="NCBI Taxonomy" id="1317066"/>
    <lineage>
        <taxon>Eukaryota</taxon>
        <taxon>Sar</taxon>
        <taxon>Stramenopiles</taxon>
        <taxon>Oomycota</taxon>
        <taxon>Peronosporomycetes</taxon>
        <taxon>Peronosporales</taxon>
        <taxon>Peronosporaceae</taxon>
        <taxon>Phytophthora</taxon>
    </lineage>
</organism>
<dbReference type="Proteomes" id="UP000028582">
    <property type="component" value="Unassembled WGS sequence"/>
</dbReference>
<dbReference type="PANTHER" id="PTHR31569:SF4">
    <property type="entry name" value="SWIM-TYPE DOMAIN-CONTAINING PROTEIN"/>
    <property type="match status" value="1"/>
</dbReference>
<comment type="caution">
    <text evidence="1">The sequence shown here is derived from an EMBL/GenBank/DDBJ whole genome shotgun (WGS) entry which is preliminary data.</text>
</comment>
<sequence length="424" mass="48715">MPMRIALHAVSKTDTEGHWKIVHTSRSIHHNHEPSRDIRAHAAVRRRAAHKSQEQTSVTTSDLVEIQTAAGVAVSTIQATLLSADRGSLVIVKDIANTKRAVRRRDLASHTAIEALFVELRKHNFFHKWRFNPETSELTHLIWAHPDTTELFKLHHDVIVADCTYKTDKHRIPLLNIIVVTGANTVLHVAQCWLSGEKEEDFNKNVESMARKHLGQVDVENPLPGQPKKENSWETNSFMATFYEAVEAISETEFEEKRKLLVSKSKVVSDYLDLHWWKYKSRIVRYCTSKYTHFWVRDTSTVEGTHAKIKAKLKSSQGDLYTVFKKLLSWWTIAAFETSLLMTQHATVGPHLLQKSRYNRVVRIITRNALRERQRDCGRMRRKWSMVILNAVHARGNSMLSMGVPVSTSLLQSSNQMEEVHHSE</sequence>
<name>A0A080ZEV6_PHYNI</name>
<dbReference type="OrthoDB" id="127787at2759"/>
<dbReference type="InterPro" id="IPR052579">
    <property type="entry name" value="Zinc_finger_SWIM"/>
</dbReference>
<accession>A0A080ZEV6</accession>
<evidence type="ECO:0008006" key="3">
    <source>
        <dbReference type="Google" id="ProtNLM"/>
    </source>
</evidence>
<gene>
    <name evidence="1" type="ORF">F444_17469</name>
</gene>
<dbReference type="AlphaFoldDB" id="A0A080ZEV6"/>
<dbReference type="EMBL" id="ANJA01003215">
    <property type="protein sequence ID" value="ETO65167.1"/>
    <property type="molecule type" value="Genomic_DNA"/>
</dbReference>
<reference evidence="1 2" key="1">
    <citation type="submission" date="2013-11" db="EMBL/GenBank/DDBJ databases">
        <title>The Genome Sequence of Phytophthora parasitica P1976.</title>
        <authorList>
            <consortium name="The Broad Institute Genomics Platform"/>
            <person name="Russ C."/>
            <person name="Tyler B."/>
            <person name="Panabieres F."/>
            <person name="Shan W."/>
            <person name="Tripathy S."/>
            <person name="Grunwald N."/>
            <person name="Machado M."/>
            <person name="Johnson C.S."/>
            <person name="Walker B."/>
            <person name="Young S."/>
            <person name="Zeng Q."/>
            <person name="Gargeya S."/>
            <person name="Fitzgerald M."/>
            <person name="Haas B."/>
            <person name="Abouelleil A."/>
            <person name="Allen A.W."/>
            <person name="Alvarado L."/>
            <person name="Arachchi H.M."/>
            <person name="Berlin A.M."/>
            <person name="Chapman S.B."/>
            <person name="Gainer-Dewar J."/>
            <person name="Goldberg J."/>
            <person name="Griggs A."/>
            <person name="Gujja S."/>
            <person name="Hansen M."/>
            <person name="Howarth C."/>
            <person name="Imamovic A."/>
            <person name="Ireland A."/>
            <person name="Larimer J."/>
            <person name="McCowan C."/>
            <person name="Murphy C."/>
            <person name="Pearson M."/>
            <person name="Poon T.W."/>
            <person name="Priest M."/>
            <person name="Roberts A."/>
            <person name="Saif S."/>
            <person name="Shea T."/>
            <person name="Sisk P."/>
            <person name="Sykes S."/>
            <person name="Wortman J."/>
            <person name="Nusbaum C."/>
            <person name="Birren B."/>
        </authorList>
    </citation>
    <scope>NUCLEOTIDE SEQUENCE [LARGE SCALE GENOMIC DNA]</scope>
    <source>
        <strain evidence="1 2">P1976</strain>
    </source>
</reference>
<dbReference type="PANTHER" id="PTHR31569">
    <property type="entry name" value="SWIM-TYPE DOMAIN-CONTAINING PROTEIN"/>
    <property type="match status" value="1"/>
</dbReference>
<evidence type="ECO:0000313" key="2">
    <source>
        <dbReference type="Proteomes" id="UP000028582"/>
    </source>
</evidence>